<evidence type="ECO:0000313" key="2">
    <source>
        <dbReference type="EMBL" id="SCB27034.1"/>
    </source>
</evidence>
<keyword evidence="3" id="KW-1185">Reference proteome</keyword>
<gene>
    <name evidence="2" type="ORF">GA0061098_1004221</name>
</gene>
<protein>
    <submittedName>
        <fullName evidence="2">Uncharacterized protein</fullName>
    </submittedName>
</protein>
<organism evidence="2 3">
    <name type="scientific">Bradyrhizobium shewense</name>
    <dbReference type="NCBI Taxonomy" id="1761772"/>
    <lineage>
        <taxon>Bacteria</taxon>
        <taxon>Pseudomonadati</taxon>
        <taxon>Pseudomonadota</taxon>
        <taxon>Alphaproteobacteria</taxon>
        <taxon>Hyphomicrobiales</taxon>
        <taxon>Nitrobacteraceae</taxon>
        <taxon>Bradyrhizobium</taxon>
    </lineage>
</organism>
<feature type="compositionally biased region" description="Basic and acidic residues" evidence="1">
    <location>
        <begin position="76"/>
        <end position="90"/>
    </location>
</feature>
<dbReference type="RefSeq" id="WP_245323212.1">
    <property type="nucleotide sequence ID" value="NZ_FMAI01000004.1"/>
</dbReference>
<sequence length="149" mass="17122">MRTARRDHSQDDGRRFGTLSRAVVSLAAALGLGLACPCFCLAQAEPEPSLSDYLPPSEPEVTRDEWRQRIEDARRRAKEVSRERRDHPELYKPIPEDTDLVATERLLRDDSLQRGDIVTTKKGMFVYQGRSDQPRRDQDFVPVNPKSMR</sequence>
<feature type="region of interest" description="Disordered" evidence="1">
    <location>
        <begin position="76"/>
        <end position="96"/>
    </location>
</feature>
<reference evidence="3" key="1">
    <citation type="submission" date="2016-08" db="EMBL/GenBank/DDBJ databases">
        <authorList>
            <person name="Varghese N."/>
            <person name="Submissions Spin"/>
        </authorList>
    </citation>
    <scope>NUCLEOTIDE SEQUENCE [LARGE SCALE GENOMIC DNA]</scope>
    <source>
        <strain evidence="3">ERR11</strain>
    </source>
</reference>
<feature type="region of interest" description="Disordered" evidence="1">
    <location>
        <begin position="128"/>
        <end position="149"/>
    </location>
</feature>
<dbReference type="EMBL" id="FMAI01000004">
    <property type="protein sequence ID" value="SCB27034.1"/>
    <property type="molecule type" value="Genomic_DNA"/>
</dbReference>
<proteinExistence type="predicted"/>
<dbReference type="Proteomes" id="UP000199184">
    <property type="component" value="Unassembled WGS sequence"/>
</dbReference>
<accession>A0A1C3VHN8</accession>
<dbReference type="AlphaFoldDB" id="A0A1C3VHN8"/>
<name>A0A1C3VHN8_9BRAD</name>
<evidence type="ECO:0000313" key="3">
    <source>
        <dbReference type="Proteomes" id="UP000199184"/>
    </source>
</evidence>
<evidence type="ECO:0000256" key="1">
    <source>
        <dbReference type="SAM" id="MobiDB-lite"/>
    </source>
</evidence>